<proteinExistence type="predicted"/>
<feature type="region of interest" description="Disordered" evidence="1">
    <location>
        <begin position="57"/>
        <end position="83"/>
    </location>
</feature>
<dbReference type="Proteomes" id="UP000228380">
    <property type="component" value="Chromosome 14"/>
</dbReference>
<keyword evidence="2" id="KW-0812">Transmembrane</keyword>
<reference evidence="4" key="2">
    <citation type="submission" date="2025-08" db="UniProtKB">
        <authorList>
            <consortium name="RefSeq"/>
        </authorList>
    </citation>
    <scope>IDENTIFICATION</scope>
    <source>
        <tissue evidence="4">Young leaves</tissue>
    </source>
</reference>
<organism evidence="3 4">
    <name type="scientific">Phoenix dactylifera</name>
    <name type="common">Date palm</name>
    <dbReference type="NCBI Taxonomy" id="42345"/>
    <lineage>
        <taxon>Eukaryota</taxon>
        <taxon>Viridiplantae</taxon>
        <taxon>Streptophyta</taxon>
        <taxon>Embryophyta</taxon>
        <taxon>Tracheophyta</taxon>
        <taxon>Spermatophyta</taxon>
        <taxon>Magnoliopsida</taxon>
        <taxon>Liliopsida</taxon>
        <taxon>Arecaceae</taxon>
        <taxon>Coryphoideae</taxon>
        <taxon>Phoeniceae</taxon>
        <taxon>Phoenix</taxon>
    </lineage>
</organism>
<evidence type="ECO:0000256" key="2">
    <source>
        <dbReference type="SAM" id="Phobius"/>
    </source>
</evidence>
<feature type="transmembrane region" description="Helical" evidence="2">
    <location>
        <begin position="104"/>
        <end position="122"/>
    </location>
</feature>
<name>A0A8B7CVH2_PHODC</name>
<dbReference type="PANTHER" id="PTHR35280:SF1">
    <property type="entry name" value="F17L21.9"/>
    <property type="match status" value="1"/>
</dbReference>
<keyword evidence="3" id="KW-1185">Reference proteome</keyword>
<keyword evidence="2" id="KW-1133">Transmembrane helix</keyword>
<evidence type="ECO:0000313" key="4">
    <source>
        <dbReference type="RefSeq" id="XP_008807440.1"/>
    </source>
</evidence>
<sequence length="190" mass="21476">MELVEEKDERLELVHVALHQLLEERKSTVKGKEEEEEEDLLLSRLLSQLESLQKDANNTQLPADSHNKEEPSSSSSSKNDDCSIDKVGMDEVVRELRRVRRQNFITHCLLSVMIIITAYWQFNEVSLLLAIKEKLSHPLRAVGDMIKGSFKGRAKKPHSEAPSLHPISVPEITHVDLPSITLNNNASHAT</sequence>
<reference evidence="3" key="1">
    <citation type="journal article" date="2019" name="Nat. Commun.">
        <title>Genome-wide association mapping of date palm fruit traits.</title>
        <authorList>
            <person name="Hazzouri K.M."/>
            <person name="Gros-Balthazard M."/>
            <person name="Flowers J.M."/>
            <person name="Copetti D."/>
            <person name="Lemansour A."/>
            <person name="Lebrun M."/>
            <person name="Masmoudi K."/>
            <person name="Ferrand S."/>
            <person name="Dhar M.I."/>
            <person name="Fresquez Z.A."/>
            <person name="Rosas U."/>
            <person name="Zhang J."/>
            <person name="Talag J."/>
            <person name="Lee S."/>
            <person name="Kudrna D."/>
            <person name="Powell R.F."/>
            <person name="Leitch I.J."/>
            <person name="Krueger R.R."/>
            <person name="Wing R.A."/>
            <person name="Amiri K.M.A."/>
            <person name="Purugganan M.D."/>
        </authorList>
    </citation>
    <scope>NUCLEOTIDE SEQUENCE [LARGE SCALE GENOMIC DNA]</scope>
    <source>
        <strain evidence="3">cv. Khalas</strain>
    </source>
</reference>
<dbReference type="RefSeq" id="XP_008807440.1">
    <property type="nucleotide sequence ID" value="XM_008809218.4"/>
</dbReference>
<evidence type="ECO:0000256" key="1">
    <source>
        <dbReference type="SAM" id="MobiDB-lite"/>
    </source>
</evidence>
<dbReference type="GeneID" id="103719810"/>
<keyword evidence="2" id="KW-0472">Membrane</keyword>
<gene>
    <name evidence="4" type="primary">LOC103719810</name>
</gene>
<dbReference type="AlphaFoldDB" id="A0A8B7CVH2"/>
<accession>A0A8B7CVH2</accession>
<evidence type="ECO:0000313" key="3">
    <source>
        <dbReference type="Proteomes" id="UP000228380"/>
    </source>
</evidence>
<dbReference type="KEGG" id="pda:103719810"/>
<dbReference type="OrthoDB" id="782808at2759"/>
<dbReference type="PANTHER" id="PTHR35280">
    <property type="entry name" value="F17L21.9"/>
    <property type="match status" value="1"/>
</dbReference>
<protein>
    <submittedName>
        <fullName evidence="4">Uncharacterized protein LOC103719810</fullName>
    </submittedName>
</protein>